<comment type="caution">
    <text evidence="2">The sequence shown here is derived from an EMBL/GenBank/DDBJ whole genome shotgun (WGS) entry which is preliminary data.</text>
</comment>
<dbReference type="AlphaFoldDB" id="A0AAD9V853"/>
<name>A0AAD9V853_ACRCE</name>
<feature type="chain" id="PRO_5042060197" evidence="1">
    <location>
        <begin position="26"/>
        <end position="70"/>
    </location>
</feature>
<reference evidence="2" key="2">
    <citation type="journal article" date="2023" name="Science">
        <title>Genomic signatures of disease resistance in endangered staghorn corals.</title>
        <authorList>
            <person name="Vollmer S.V."/>
            <person name="Selwyn J.D."/>
            <person name="Despard B.A."/>
            <person name="Roesel C.L."/>
        </authorList>
    </citation>
    <scope>NUCLEOTIDE SEQUENCE</scope>
    <source>
        <strain evidence="2">K2</strain>
    </source>
</reference>
<evidence type="ECO:0000313" key="2">
    <source>
        <dbReference type="EMBL" id="KAK2564527.1"/>
    </source>
</evidence>
<evidence type="ECO:0000256" key="1">
    <source>
        <dbReference type="SAM" id="SignalP"/>
    </source>
</evidence>
<dbReference type="EMBL" id="JARQWQ010000022">
    <property type="protein sequence ID" value="KAK2564527.1"/>
    <property type="molecule type" value="Genomic_DNA"/>
</dbReference>
<organism evidence="2 3">
    <name type="scientific">Acropora cervicornis</name>
    <name type="common">Staghorn coral</name>
    <dbReference type="NCBI Taxonomy" id="6130"/>
    <lineage>
        <taxon>Eukaryota</taxon>
        <taxon>Metazoa</taxon>
        <taxon>Cnidaria</taxon>
        <taxon>Anthozoa</taxon>
        <taxon>Hexacorallia</taxon>
        <taxon>Scleractinia</taxon>
        <taxon>Astrocoeniina</taxon>
        <taxon>Acroporidae</taxon>
        <taxon>Acropora</taxon>
    </lineage>
</organism>
<keyword evidence="3" id="KW-1185">Reference proteome</keyword>
<accession>A0AAD9V853</accession>
<sequence length="70" mass="7979">MMLLSRFFILLLCLAVLSLNEEAEGISGPYPGLKRGKFLKMTRLNQRRSLCEAARSLGCYEEVQNKQEDV</sequence>
<feature type="signal peptide" evidence="1">
    <location>
        <begin position="1"/>
        <end position="25"/>
    </location>
</feature>
<evidence type="ECO:0000313" key="3">
    <source>
        <dbReference type="Proteomes" id="UP001249851"/>
    </source>
</evidence>
<protein>
    <submittedName>
        <fullName evidence="2">Uncharacterized protein</fullName>
    </submittedName>
</protein>
<keyword evidence="1" id="KW-0732">Signal</keyword>
<proteinExistence type="predicted"/>
<reference evidence="2" key="1">
    <citation type="journal article" date="2023" name="G3 (Bethesda)">
        <title>Whole genome assembly and annotation of the endangered Caribbean coral Acropora cervicornis.</title>
        <authorList>
            <person name="Selwyn J.D."/>
            <person name="Vollmer S.V."/>
        </authorList>
    </citation>
    <scope>NUCLEOTIDE SEQUENCE</scope>
    <source>
        <strain evidence="2">K2</strain>
    </source>
</reference>
<gene>
    <name evidence="2" type="ORF">P5673_011974</name>
</gene>
<dbReference type="Proteomes" id="UP001249851">
    <property type="component" value="Unassembled WGS sequence"/>
</dbReference>